<keyword evidence="4 5" id="KW-0418">Kinase</keyword>
<feature type="domain" description="Phosphoribulokinase/uridine kinase" evidence="6">
    <location>
        <begin position="3"/>
        <end position="189"/>
    </location>
</feature>
<evidence type="ECO:0000256" key="4">
    <source>
        <dbReference type="ARBA" id="ARBA00022777"/>
    </source>
</evidence>
<keyword evidence="8" id="KW-1185">Reference proteome</keyword>
<dbReference type="InterPro" id="IPR006083">
    <property type="entry name" value="PRK/URK"/>
</dbReference>
<evidence type="ECO:0000256" key="1">
    <source>
        <dbReference type="ARBA" id="ARBA00004690"/>
    </source>
</evidence>
<comment type="catalytic activity">
    <reaction evidence="5">
        <text>uridine + ATP = UMP + ADP + H(+)</text>
        <dbReference type="Rhea" id="RHEA:16825"/>
        <dbReference type="ChEBI" id="CHEBI:15378"/>
        <dbReference type="ChEBI" id="CHEBI:16704"/>
        <dbReference type="ChEBI" id="CHEBI:30616"/>
        <dbReference type="ChEBI" id="CHEBI:57865"/>
        <dbReference type="ChEBI" id="CHEBI:456216"/>
        <dbReference type="EC" id="2.7.1.48"/>
    </reaction>
</comment>
<dbReference type="CDD" id="cd02023">
    <property type="entry name" value="UMPK"/>
    <property type="match status" value="1"/>
</dbReference>
<sequence>MLVIGIAGGTGSGKTTVVQKISEKFSKDEVAILSHDSYYFDNSHLSLEERRKKNFDHPASIEFDLMIEHVKKLQKGEAIEEPVYSFISCTRSNETKTVFPKQVLIIEGILCLTNKSLRDLMDIKVYVDCDSDIRLSRVIQRDIQERGRDVEQVLNRYKKTVRPSHLQFIEPTKEFADIIVPQGGKNKIAIQILTNHILQTLSN</sequence>
<keyword evidence="2 5" id="KW-0808">Transferase</keyword>
<keyword evidence="3 5" id="KW-0547">Nucleotide-binding</keyword>
<name>A0A9X3J6E5_9BACT</name>
<evidence type="ECO:0000256" key="2">
    <source>
        <dbReference type="ARBA" id="ARBA00022679"/>
    </source>
</evidence>
<dbReference type="GO" id="GO:0005737">
    <property type="term" value="C:cytoplasm"/>
    <property type="evidence" value="ECO:0007669"/>
    <property type="project" value="UniProtKB-SubCell"/>
</dbReference>
<keyword evidence="5" id="KW-0067">ATP-binding</keyword>
<comment type="caution">
    <text evidence="7">The sequence shown here is derived from an EMBL/GenBank/DDBJ whole genome shotgun (WGS) entry which is preliminary data.</text>
</comment>
<proteinExistence type="inferred from homology"/>
<evidence type="ECO:0000256" key="3">
    <source>
        <dbReference type="ARBA" id="ARBA00022741"/>
    </source>
</evidence>
<keyword evidence="5" id="KW-0963">Cytoplasm</keyword>
<dbReference type="EC" id="2.7.1.48" evidence="5"/>
<dbReference type="Proteomes" id="UP001145087">
    <property type="component" value="Unassembled WGS sequence"/>
</dbReference>
<evidence type="ECO:0000313" key="8">
    <source>
        <dbReference type="Proteomes" id="UP001145087"/>
    </source>
</evidence>
<comment type="pathway">
    <text evidence="1 5">Pyrimidine metabolism; UMP biosynthesis via salvage pathway; UMP from uridine: step 1/1.</text>
</comment>
<dbReference type="Pfam" id="PF00485">
    <property type="entry name" value="PRK"/>
    <property type="match status" value="1"/>
</dbReference>
<evidence type="ECO:0000256" key="5">
    <source>
        <dbReference type="RuleBase" id="RU003825"/>
    </source>
</evidence>
<dbReference type="InterPro" id="IPR027417">
    <property type="entry name" value="P-loop_NTPase"/>
</dbReference>
<dbReference type="NCBIfam" id="NF004018">
    <property type="entry name" value="PRK05480.1"/>
    <property type="match status" value="1"/>
</dbReference>
<comment type="subcellular location">
    <subcellularLocation>
        <location evidence="5">Cytoplasm</location>
    </subcellularLocation>
</comment>
<dbReference type="GO" id="GO:0004849">
    <property type="term" value="F:uridine kinase activity"/>
    <property type="evidence" value="ECO:0007669"/>
    <property type="project" value="UniProtKB-EC"/>
</dbReference>
<dbReference type="Gene3D" id="3.40.50.300">
    <property type="entry name" value="P-loop containing nucleotide triphosphate hydrolases"/>
    <property type="match status" value="1"/>
</dbReference>
<evidence type="ECO:0000313" key="7">
    <source>
        <dbReference type="EMBL" id="MCY1720882.1"/>
    </source>
</evidence>
<comment type="pathway">
    <text evidence="5">Pyrimidine metabolism; CTP biosynthesis via salvage pathway; CTP from cytidine: step 1/3.</text>
</comment>
<dbReference type="NCBIfam" id="TIGR00235">
    <property type="entry name" value="udk"/>
    <property type="match status" value="1"/>
</dbReference>
<dbReference type="InterPro" id="IPR000764">
    <property type="entry name" value="Uridine_kinase-like"/>
</dbReference>
<dbReference type="PANTHER" id="PTHR10285">
    <property type="entry name" value="URIDINE KINASE"/>
    <property type="match status" value="1"/>
</dbReference>
<dbReference type="SUPFAM" id="SSF52540">
    <property type="entry name" value="P-loop containing nucleoside triphosphate hydrolases"/>
    <property type="match status" value="1"/>
</dbReference>
<accession>A0A9X3J6E5</accession>
<dbReference type="PRINTS" id="PR00988">
    <property type="entry name" value="URIDINKINASE"/>
</dbReference>
<comment type="catalytic activity">
    <reaction evidence="5">
        <text>cytidine + ATP = CMP + ADP + H(+)</text>
        <dbReference type="Rhea" id="RHEA:24674"/>
        <dbReference type="ChEBI" id="CHEBI:15378"/>
        <dbReference type="ChEBI" id="CHEBI:17562"/>
        <dbReference type="ChEBI" id="CHEBI:30616"/>
        <dbReference type="ChEBI" id="CHEBI:60377"/>
        <dbReference type="ChEBI" id="CHEBI:456216"/>
        <dbReference type="EC" id="2.7.1.48"/>
    </reaction>
</comment>
<dbReference type="EMBL" id="JAPOHD010000022">
    <property type="protein sequence ID" value="MCY1720882.1"/>
    <property type="molecule type" value="Genomic_DNA"/>
</dbReference>
<dbReference type="AlphaFoldDB" id="A0A9X3J6E5"/>
<gene>
    <name evidence="7" type="primary">udk</name>
    <name evidence="7" type="ORF">OU798_11035</name>
</gene>
<evidence type="ECO:0000259" key="6">
    <source>
        <dbReference type="Pfam" id="PF00485"/>
    </source>
</evidence>
<comment type="similarity">
    <text evidence="5">Belongs to the uridine kinase family.</text>
</comment>
<protein>
    <recommendedName>
        <fullName evidence="5">Uridine kinase</fullName>
        <ecNumber evidence="5">2.7.1.48</ecNumber>
    </recommendedName>
</protein>
<organism evidence="7 8">
    <name type="scientific">Draconibacterium aestuarii</name>
    <dbReference type="NCBI Taxonomy" id="2998507"/>
    <lineage>
        <taxon>Bacteria</taxon>
        <taxon>Pseudomonadati</taxon>
        <taxon>Bacteroidota</taxon>
        <taxon>Bacteroidia</taxon>
        <taxon>Marinilabiliales</taxon>
        <taxon>Prolixibacteraceae</taxon>
        <taxon>Draconibacterium</taxon>
    </lineage>
</organism>
<dbReference type="RefSeq" id="WP_343333215.1">
    <property type="nucleotide sequence ID" value="NZ_JAPOHD010000022.1"/>
</dbReference>
<dbReference type="GO" id="GO:0005524">
    <property type="term" value="F:ATP binding"/>
    <property type="evidence" value="ECO:0007669"/>
    <property type="project" value="UniProtKB-KW"/>
</dbReference>
<reference evidence="7" key="1">
    <citation type="submission" date="2022-11" db="EMBL/GenBank/DDBJ databases">
        <title>Marilongibacter aestuarii gen. nov., sp. nov., isolated from tidal flat sediment.</title>
        <authorList>
            <person name="Jiayan W."/>
        </authorList>
    </citation>
    <scope>NUCLEOTIDE SEQUENCE</scope>
    <source>
        <strain evidence="7">Z1-6</strain>
    </source>
</reference>